<dbReference type="EMBL" id="FOSN01000004">
    <property type="protein sequence ID" value="SFK24128.1"/>
    <property type="molecule type" value="Genomic_DNA"/>
</dbReference>
<evidence type="ECO:0000313" key="3">
    <source>
        <dbReference type="Proteomes" id="UP000198755"/>
    </source>
</evidence>
<evidence type="ECO:0000259" key="1">
    <source>
        <dbReference type="SMART" id="SM00849"/>
    </source>
</evidence>
<dbReference type="PANTHER" id="PTHR46018">
    <property type="entry name" value="ZINC PHOSPHODIESTERASE ELAC PROTEIN 1"/>
    <property type="match status" value="1"/>
</dbReference>
<dbReference type="GO" id="GO:0042781">
    <property type="term" value="F:3'-tRNA processing endoribonuclease activity"/>
    <property type="evidence" value="ECO:0007669"/>
    <property type="project" value="TreeGrafter"/>
</dbReference>
<dbReference type="Proteomes" id="UP000198755">
    <property type="component" value="Unassembled WGS sequence"/>
</dbReference>
<sequence>MKVTIVGSGDAFGSGGRAHTCFKIVSGGLGVIVDFGAGSIGSWKKLGLRFDSIDAVVISHLHGDHFGGLPFLLYDCQFVEQRTKPLKIIGPPGLKEKLDAVLETSFPGSKSMVWRFPWTVEELLARRKTEVAGFSLETFEVVHMTRALATGVRLSDGKSVFAYSGDTAWTPALIDLSEAADLFIVECFSGAEPTPNHMNWPTLKANLPELSAKVVLVTHMSESAMAFCGEMEQAGLVIAYDGQTIDC</sequence>
<accession>A0A1I3XX41</accession>
<dbReference type="PANTHER" id="PTHR46018:SF7">
    <property type="entry name" value="RIBONUCLEASE Z"/>
    <property type="match status" value="1"/>
</dbReference>
<proteinExistence type="predicted"/>
<dbReference type="SMART" id="SM00849">
    <property type="entry name" value="Lactamase_B"/>
    <property type="match status" value="1"/>
</dbReference>
<name>A0A1I3XX41_9HYPH</name>
<feature type="domain" description="Metallo-beta-lactamase" evidence="1">
    <location>
        <begin position="18"/>
        <end position="219"/>
    </location>
</feature>
<dbReference type="CDD" id="cd07740">
    <property type="entry name" value="metallo-hydrolase-like_MBL-fold"/>
    <property type="match status" value="1"/>
</dbReference>
<dbReference type="InterPro" id="IPR001279">
    <property type="entry name" value="Metallo-B-lactamas"/>
</dbReference>
<evidence type="ECO:0000313" key="2">
    <source>
        <dbReference type="EMBL" id="SFK24128.1"/>
    </source>
</evidence>
<dbReference type="Pfam" id="PF23023">
    <property type="entry name" value="Anti-Pycsar_Apyc1"/>
    <property type="match status" value="1"/>
</dbReference>
<protein>
    <submittedName>
        <fullName evidence="2">Ribonuclease BN, tRNA processing enzyme</fullName>
    </submittedName>
</protein>
<dbReference type="AlphaFoldDB" id="A0A1I3XX41"/>
<organism evidence="2 3">
    <name type="scientific">Methylocapsa palsarum</name>
    <dbReference type="NCBI Taxonomy" id="1612308"/>
    <lineage>
        <taxon>Bacteria</taxon>
        <taxon>Pseudomonadati</taxon>
        <taxon>Pseudomonadota</taxon>
        <taxon>Alphaproteobacteria</taxon>
        <taxon>Hyphomicrobiales</taxon>
        <taxon>Beijerinckiaceae</taxon>
        <taxon>Methylocapsa</taxon>
    </lineage>
</organism>
<dbReference type="STRING" id="1612308.SAMN05444581_104147"/>
<gene>
    <name evidence="2" type="ORF">SAMN05444581_104147</name>
</gene>
<keyword evidence="3" id="KW-1185">Reference proteome</keyword>
<dbReference type="RefSeq" id="WP_091680308.1">
    <property type="nucleotide sequence ID" value="NZ_FOSN01000004.1"/>
</dbReference>
<dbReference type="Gene3D" id="3.60.15.10">
    <property type="entry name" value="Ribonuclease Z/Hydroxyacylglutathione hydrolase-like"/>
    <property type="match status" value="1"/>
</dbReference>
<reference evidence="2 3" key="1">
    <citation type="submission" date="2016-10" db="EMBL/GenBank/DDBJ databases">
        <authorList>
            <person name="de Groot N.N."/>
        </authorList>
    </citation>
    <scope>NUCLEOTIDE SEQUENCE [LARGE SCALE GENOMIC DNA]</scope>
    <source>
        <strain evidence="2 3">NE2</strain>
    </source>
</reference>
<dbReference type="InterPro" id="IPR036866">
    <property type="entry name" value="RibonucZ/Hydroxyglut_hydro"/>
</dbReference>
<dbReference type="SUPFAM" id="SSF56281">
    <property type="entry name" value="Metallo-hydrolase/oxidoreductase"/>
    <property type="match status" value="1"/>
</dbReference>
<dbReference type="OrthoDB" id="9800940at2"/>